<comment type="caution">
    <text evidence="2">The sequence shown here is derived from an EMBL/GenBank/DDBJ whole genome shotgun (WGS) entry which is preliminary data.</text>
</comment>
<gene>
    <name evidence="2" type="ORF">G3I71_19255</name>
</gene>
<feature type="region of interest" description="Disordered" evidence="1">
    <location>
        <begin position="24"/>
        <end position="151"/>
    </location>
</feature>
<sequence>MTDLVPVRDSKALLAPASAFTQGRLGRVRRRAQERHSTDRLTQPLASPVRNGRSVGPFGLFPEPPRNNAGVSMNRPARPRPAAPRSNTARSNSSRALSSFRSASSRFRWVPGEAGPDPDVPDGPATAGGGGWPPIPQRQAPVRGTWWPVGG</sequence>
<dbReference type="EMBL" id="JAAGLU010000015">
    <property type="protein sequence ID" value="NEC87917.1"/>
    <property type="molecule type" value="Genomic_DNA"/>
</dbReference>
<feature type="compositionally biased region" description="Low complexity" evidence="1">
    <location>
        <begin position="83"/>
        <end position="125"/>
    </location>
</feature>
<reference evidence="2" key="1">
    <citation type="submission" date="2020-01" db="EMBL/GenBank/DDBJ databases">
        <title>Insect and environment-associated Actinomycetes.</title>
        <authorList>
            <person name="Currrie C."/>
            <person name="Chevrette M."/>
            <person name="Carlson C."/>
            <person name="Stubbendieck R."/>
            <person name="Wendt-Pienkowski E."/>
        </authorList>
    </citation>
    <scope>NUCLEOTIDE SEQUENCE</scope>
    <source>
        <strain evidence="2">SID12501</strain>
    </source>
</reference>
<accession>A0A6B3BU63</accession>
<dbReference type="AlphaFoldDB" id="A0A6B3BU63"/>
<evidence type="ECO:0000256" key="1">
    <source>
        <dbReference type="SAM" id="MobiDB-lite"/>
    </source>
</evidence>
<proteinExistence type="predicted"/>
<organism evidence="2">
    <name type="scientific">Streptomyces sp. SID12501</name>
    <dbReference type="NCBI Taxonomy" id="2706042"/>
    <lineage>
        <taxon>Bacteria</taxon>
        <taxon>Bacillati</taxon>
        <taxon>Actinomycetota</taxon>
        <taxon>Actinomycetes</taxon>
        <taxon>Kitasatosporales</taxon>
        <taxon>Streptomycetaceae</taxon>
        <taxon>Streptomyces</taxon>
    </lineage>
</organism>
<protein>
    <submittedName>
        <fullName evidence="2">Uncharacterized protein</fullName>
    </submittedName>
</protein>
<name>A0A6B3BU63_9ACTN</name>
<evidence type="ECO:0000313" key="2">
    <source>
        <dbReference type="EMBL" id="NEC87917.1"/>
    </source>
</evidence>